<feature type="transmembrane region" description="Helical" evidence="1">
    <location>
        <begin position="38"/>
        <end position="56"/>
    </location>
</feature>
<keyword evidence="1" id="KW-1133">Transmembrane helix</keyword>
<dbReference type="AlphaFoldDB" id="A0A212JIY0"/>
<gene>
    <name evidence="2" type="ORF">KL86DYS2_11640</name>
</gene>
<keyword evidence="1" id="KW-0472">Membrane</keyword>
<keyword evidence="1" id="KW-0812">Transmembrane</keyword>
<reference evidence="2" key="1">
    <citation type="submission" date="2016-04" db="EMBL/GenBank/DDBJ databases">
        <authorList>
            <person name="Evans L.H."/>
            <person name="Alamgir A."/>
            <person name="Owens N."/>
            <person name="Weber N.D."/>
            <person name="Virtaneva K."/>
            <person name="Barbian K."/>
            <person name="Babar A."/>
            <person name="Rosenke K."/>
        </authorList>
    </citation>
    <scope>NUCLEOTIDE SEQUENCE</scope>
    <source>
        <strain evidence="2">86-2</strain>
    </source>
</reference>
<protein>
    <submittedName>
        <fullName evidence="2">Uncharacterized protein</fullName>
    </submittedName>
</protein>
<accession>A0A212JIY0</accession>
<sequence>MYVKEVLFHDMTECLFKFANKSNSFHGTLIKFTPEKTIFVYATYIFLIVYETYCCINRRRDECREWYCHF</sequence>
<evidence type="ECO:0000256" key="1">
    <source>
        <dbReference type="SAM" id="Phobius"/>
    </source>
</evidence>
<organism evidence="2">
    <name type="scientific">uncultured Dysgonomonas sp</name>
    <dbReference type="NCBI Taxonomy" id="206096"/>
    <lineage>
        <taxon>Bacteria</taxon>
        <taxon>Pseudomonadati</taxon>
        <taxon>Bacteroidota</taxon>
        <taxon>Bacteroidia</taxon>
        <taxon>Bacteroidales</taxon>
        <taxon>Dysgonomonadaceae</taxon>
        <taxon>Dysgonomonas</taxon>
        <taxon>environmental samples</taxon>
    </lineage>
</organism>
<dbReference type="EMBL" id="FLUL01000001">
    <property type="protein sequence ID" value="SBV99371.1"/>
    <property type="molecule type" value="Genomic_DNA"/>
</dbReference>
<proteinExistence type="predicted"/>
<name>A0A212JIY0_9BACT</name>
<evidence type="ECO:0000313" key="2">
    <source>
        <dbReference type="EMBL" id="SBV99371.1"/>
    </source>
</evidence>